<gene>
    <name evidence="1" type="ORF">CK203_040817</name>
</gene>
<organism evidence="1 2">
    <name type="scientific">Vitis vinifera</name>
    <name type="common">Grape</name>
    <dbReference type="NCBI Taxonomy" id="29760"/>
    <lineage>
        <taxon>Eukaryota</taxon>
        <taxon>Viridiplantae</taxon>
        <taxon>Streptophyta</taxon>
        <taxon>Embryophyta</taxon>
        <taxon>Tracheophyta</taxon>
        <taxon>Spermatophyta</taxon>
        <taxon>Magnoliopsida</taxon>
        <taxon>eudicotyledons</taxon>
        <taxon>Gunneridae</taxon>
        <taxon>Pentapetalae</taxon>
        <taxon>rosids</taxon>
        <taxon>Vitales</taxon>
        <taxon>Vitaceae</taxon>
        <taxon>Viteae</taxon>
        <taxon>Vitis</taxon>
    </lineage>
</organism>
<dbReference type="Proteomes" id="UP000288805">
    <property type="component" value="Unassembled WGS sequence"/>
</dbReference>
<protein>
    <recommendedName>
        <fullName evidence="3">Retrotransposon Copia-like N-terminal domain-containing protein</fullName>
    </recommendedName>
</protein>
<accession>A0A438H4M0</accession>
<evidence type="ECO:0000313" key="1">
    <source>
        <dbReference type="EMBL" id="RVW79339.1"/>
    </source>
</evidence>
<reference evidence="1 2" key="1">
    <citation type="journal article" date="2018" name="PLoS Genet.">
        <title>Population sequencing reveals clonal diversity and ancestral inbreeding in the grapevine cultivar Chardonnay.</title>
        <authorList>
            <person name="Roach M.J."/>
            <person name="Johnson D.L."/>
            <person name="Bohlmann J."/>
            <person name="van Vuuren H.J."/>
            <person name="Jones S.J."/>
            <person name="Pretorius I.S."/>
            <person name="Schmidt S.A."/>
            <person name="Borneman A.R."/>
        </authorList>
    </citation>
    <scope>NUCLEOTIDE SEQUENCE [LARGE SCALE GENOMIC DNA]</scope>
    <source>
        <strain evidence="2">cv. Chardonnay</strain>
        <tissue evidence="1">Leaf</tissue>
    </source>
</reference>
<name>A0A438H4M0_VITVI</name>
<sequence length="122" mass="13523">MAFSSSASSNVIFAPPNIGHLVSIKLSDTNYLIWSSQIVPVLKSHDLMASWMVLSRVHQNLLMVLLIQHIFSGIRRSVCVKWINATLSDKVLASVYGITSAREVWSSLANKLPLNPEPVYTT</sequence>
<proteinExistence type="predicted"/>
<dbReference type="EMBL" id="QGNW01000282">
    <property type="protein sequence ID" value="RVW79339.1"/>
    <property type="molecule type" value="Genomic_DNA"/>
</dbReference>
<evidence type="ECO:0008006" key="3">
    <source>
        <dbReference type="Google" id="ProtNLM"/>
    </source>
</evidence>
<dbReference type="AlphaFoldDB" id="A0A438H4M0"/>
<comment type="caution">
    <text evidence="1">The sequence shown here is derived from an EMBL/GenBank/DDBJ whole genome shotgun (WGS) entry which is preliminary data.</text>
</comment>
<evidence type="ECO:0000313" key="2">
    <source>
        <dbReference type="Proteomes" id="UP000288805"/>
    </source>
</evidence>